<evidence type="ECO:0000313" key="3">
    <source>
        <dbReference type="Proteomes" id="UP000237640"/>
    </source>
</evidence>
<feature type="transmembrane region" description="Helical" evidence="1">
    <location>
        <begin position="21"/>
        <end position="42"/>
    </location>
</feature>
<dbReference type="InterPro" id="IPR045749">
    <property type="entry name" value="DUF6090"/>
</dbReference>
<organism evidence="2 3">
    <name type="scientific">Flagellimonas meridianipacifica</name>
    <dbReference type="NCBI Taxonomy" id="1080225"/>
    <lineage>
        <taxon>Bacteria</taxon>
        <taxon>Pseudomonadati</taxon>
        <taxon>Bacteroidota</taxon>
        <taxon>Flavobacteriia</taxon>
        <taxon>Flavobacteriales</taxon>
        <taxon>Flavobacteriaceae</taxon>
        <taxon>Flagellimonas</taxon>
    </lineage>
</organism>
<gene>
    <name evidence="2" type="ORF">CLV81_3816</name>
</gene>
<proteinExistence type="predicted"/>
<dbReference type="OrthoDB" id="821805at2"/>
<accession>A0A2T0MD42</accession>
<keyword evidence="3" id="KW-1185">Reference proteome</keyword>
<comment type="caution">
    <text evidence="2">The sequence shown here is derived from an EMBL/GenBank/DDBJ whole genome shotgun (WGS) entry which is preliminary data.</text>
</comment>
<name>A0A2T0MD42_9FLAO</name>
<dbReference type="Proteomes" id="UP000237640">
    <property type="component" value="Unassembled WGS sequence"/>
</dbReference>
<dbReference type="EMBL" id="PVYX01000002">
    <property type="protein sequence ID" value="PRX55404.1"/>
    <property type="molecule type" value="Genomic_DNA"/>
</dbReference>
<keyword evidence="1" id="KW-0472">Membrane</keyword>
<keyword evidence="1" id="KW-0812">Transmembrane</keyword>
<evidence type="ECO:0000313" key="2">
    <source>
        <dbReference type="EMBL" id="PRX55404.1"/>
    </source>
</evidence>
<keyword evidence="1" id="KW-1133">Transmembrane helix</keyword>
<protein>
    <submittedName>
        <fullName evidence="2">Uncharacterized protein</fullName>
    </submittedName>
</protein>
<reference evidence="2 3" key="1">
    <citation type="submission" date="2018-03" db="EMBL/GenBank/DDBJ databases">
        <title>Genomic Encyclopedia of Archaeal and Bacterial Type Strains, Phase II (KMG-II): from individual species to whole genera.</title>
        <authorList>
            <person name="Goeker M."/>
        </authorList>
    </citation>
    <scope>NUCLEOTIDE SEQUENCE [LARGE SCALE GENOMIC DNA]</scope>
    <source>
        <strain evidence="2 3">DSM 25027</strain>
    </source>
</reference>
<dbReference type="Pfam" id="PF19578">
    <property type="entry name" value="DUF6090"/>
    <property type="match status" value="1"/>
</dbReference>
<sequence length="130" mass="15169">MIKLFRKIRMKLLSENKFRNYLIYAIGEIILVVIGILIALQINNWSETRKLKIEEEKILISLVEDFNENKLRIEEAIDKEEDMIRMSKSLIQVMQSEQGTVSQDSIQFWVTSGPNHGGILNSSLEPMMLW</sequence>
<evidence type="ECO:0000256" key="1">
    <source>
        <dbReference type="SAM" id="Phobius"/>
    </source>
</evidence>
<dbReference type="AlphaFoldDB" id="A0A2T0MD42"/>